<dbReference type="PIRSF" id="PIRSF000722">
    <property type="entry name" value="Acetate_prop_kin"/>
    <property type="match status" value="1"/>
</dbReference>
<evidence type="ECO:0000313" key="9">
    <source>
        <dbReference type="Proteomes" id="UP000319383"/>
    </source>
</evidence>
<dbReference type="PROSITE" id="PS01075">
    <property type="entry name" value="ACETATE_KINASE_1"/>
    <property type="match status" value="1"/>
</dbReference>
<evidence type="ECO:0000313" key="8">
    <source>
        <dbReference type="EMBL" id="QDU47350.1"/>
    </source>
</evidence>
<dbReference type="PROSITE" id="PS01076">
    <property type="entry name" value="ACETATE_KINASE_2"/>
    <property type="match status" value="1"/>
</dbReference>
<evidence type="ECO:0000256" key="6">
    <source>
        <dbReference type="HAMAP-Rule" id="MF_00020"/>
    </source>
</evidence>
<dbReference type="PANTHER" id="PTHR21060">
    <property type="entry name" value="ACETATE KINASE"/>
    <property type="match status" value="1"/>
</dbReference>
<evidence type="ECO:0000256" key="4">
    <source>
        <dbReference type="ARBA" id="ARBA00022777"/>
    </source>
</evidence>
<feature type="site" description="Transition state stabilizer" evidence="6">
    <location>
        <position position="239"/>
    </location>
</feature>
<feature type="active site" description="Proton donor/acceptor" evidence="6">
    <location>
        <position position="146"/>
    </location>
</feature>
<keyword evidence="6" id="KW-0460">Magnesium</keyword>
<evidence type="ECO:0000256" key="1">
    <source>
        <dbReference type="ARBA" id="ARBA00008748"/>
    </source>
</evidence>
<comment type="subunit">
    <text evidence="6">Homodimer.</text>
</comment>
<reference evidence="8 9" key="1">
    <citation type="submission" date="2019-02" db="EMBL/GenBank/DDBJ databases">
        <title>Deep-cultivation of Planctomycetes and their phenomic and genomic characterization uncovers novel biology.</title>
        <authorList>
            <person name="Wiegand S."/>
            <person name="Jogler M."/>
            <person name="Boedeker C."/>
            <person name="Pinto D."/>
            <person name="Vollmers J."/>
            <person name="Rivas-Marin E."/>
            <person name="Kohn T."/>
            <person name="Peeters S.H."/>
            <person name="Heuer A."/>
            <person name="Rast P."/>
            <person name="Oberbeckmann S."/>
            <person name="Bunk B."/>
            <person name="Jeske O."/>
            <person name="Meyerdierks A."/>
            <person name="Storesund J.E."/>
            <person name="Kallscheuer N."/>
            <person name="Luecker S."/>
            <person name="Lage O.M."/>
            <person name="Pohl T."/>
            <person name="Merkel B.J."/>
            <person name="Hornburger P."/>
            <person name="Mueller R.-W."/>
            <person name="Bruemmer F."/>
            <person name="Labrenz M."/>
            <person name="Spormann A.M."/>
            <person name="Op den Camp H."/>
            <person name="Overmann J."/>
            <person name="Amann R."/>
            <person name="Jetten M.S.M."/>
            <person name="Mascher T."/>
            <person name="Medema M.H."/>
            <person name="Devos D.P."/>
            <person name="Kaster A.-K."/>
            <person name="Ovreas L."/>
            <person name="Rohde M."/>
            <person name="Galperin M.Y."/>
            <person name="Jogler C."/>
        </authorList>
    </citation>
    <scope>NUCLEOTIDE SEQUENCE [LARGE SCALE GENOMIC DNA]</scope>
    <source>
        <strain evidence="8 9">Mal52</strain>
    </source>
</reference>
<dbReference type="Gene3D" id="3.30.420.40">
    <property type="match status" value="2"/>
</dbReference>
<dbReference type="Proteomes" id="UP000319383">
    <property type="component" value="Chromosome"/>
</dbReference>
<name>A0A517ZXZ4_9PLAN</name>
<comment type="pathway">
    <text evidence="6">Metabolic intermediate biosynthesis; acetyl-CoA biosynthesis; acetyl-CoA from acetate: step 1/2.</text>
</comment>
<dbReference type="UniPathway" id="UPA00340">
    <property type="reaction ID" value="UER00458"/>
</dbReference>
<dbReference type="InterPro" id="IPR004372">
    <property type="entry name" value="Ac/propionate_kinase"/>
</dbReference>
<dbReference type="HAMAP" id="MF_00020">
    <property type="entry name" value="Acetate_kinase"/>
    <property type="match status" value="1"/>
</dbReference>
<feature type="binding site" evidence="6">
    <location>
        <begin position="206"/>
        <end position="210"/>
    </location>
    <ligand>
        <name>ATP</name>
        <dbReference type="ChEBI" id="CHEBI:30616"/>
    </ligand>
</feature>
<dbReference type="GO" id="GO:0008776">
    <property type="term" value="F:acetate kinase activity"/>
    <property type="evidence" value="ECO:0007669"/>
    <property type="project" value="UniProtKB-UniRule"/>
</dbReference>
<dbReference type="InterPro" id="IPR043129">
    <property type="entry name" value="ATPase_NBD"/>
</dbReference>
<keyword evidence="6" id="KW-0479">Metal-binding</keyword>
<dbReference type="GO" id="GO:0005737">
    <property type="term" value="C:cytoplasm"/>
    <property type="evidence" value="ECO:0007669"/>
    <property type="project" value="UniProtKB-SubCell"/>
</dbReference>
<dbReference type="KEGG" id="sdyn:Mal52_58790"/>
<dbReference type="GO" id="GO:0006083">
    <property type="term" value="P:acetate metabolic process"/>
    <property type="evidence" value="ECO:0007669"/>
    <property type="project" value="TreeGrafter"/>
</dbReference>
<evidence type="ECO:0000256" key="3">
    <source>
        <dbReference type="ARBA" id="ARBA00022741"/>
    </source>
</evidence>
<dbReference type="InterPro" id="IPR000890">
    <property type="entry name" value="Aliphatic_acid_kin_short-chain"/>
</dbReference>
<feature type="site" description="Transition state stabilizer" evidence="6">
    <location>
        <position position="178"/>
    </location>
</feature>
<dbReference type="GO" id="GO:0005524">
    <property type="term" value="F:ATP binding"/>
    <property type="evidence" value="ECO:0007669"/>
    <property type="project" value="UniProtKB-KW"/>
</dbReference>
<keyword evidence="4 6" id="KW-0418">Kinase</keyword>
<comment type="similarity">
    <text evidence="1 6 7">Belongs to the acetokinase family.</text>
</comment>
<feature type="binding site" evidence="6">
    <location>
        <position position="382"/>
    </location>
    <ligand>
        <name>Mg(2+)</name>
        <dbReference type="ChEBI" id="CHEBI:18420"/>
    </ligand>
</feature>
<keyword evidence="6" id="KW-0963">Cytoplasm</keyword>
<accession>A0A517ZXZ4</accession>
<dbReference type="SUPFAM" id="SSF53067">
    <property type="entry name" value="Actin-like ATPase domain"/>
    <property type="match status" value="2"/>
</dbReference>
<comment type="cofactor">
    <cofactor evidence="6">
        <name>Mg(2+)</name>
        <dbReference type="ChEBI" id="CHEBI:18420"/>
    </cofactor>
    <cofactor evidence="6">
        <name>Mn(2+)</name>
        <dbReference type="ChEBI" id="CHEBI:29035"/>
    </cofactor>
    <text evidence="6">Mg(2+). Can also accept Mn(2+).</text>
</comment>
<dbReference type="InterPro" id="IPR023865">
    <property type="entry name" value="Aliphatic_acid_kinase_CS"/>
</dbReference>
<organism evidence="8 9">
    <name type="scientific">Symmachiella dynata</name>
    <dbReference type="NCBI Taxonomy" id="2527995"/>
    <lineage>
        <taxon>Bacteria</taxon>
        <taxon>Pseudomonadati</taxon>
        <taxon>Planctomycetota</taxon>
        <taxon>Planctomycetia</taxon>
        <taxon>Planctomycetales</taxon>
        <taxon>Planctomycetaceae</taxon>
        <taxon>Symmachiella</taxon>
    </lineage>
</organism>
<dbReference type="EC" id="2.7.2.1" evidence="6"/>
<evidence type="ECO:0000256" key="2">
    <source>
        <dbReference type="ARBA" id="ARBA00022679"/>
    </source>
</evidence>
<comment type="function">
    <text evidence="6">Catalyzes the formation of acetyl phosphate from acetate and ATP. Can also catalyze the reverse reaction.</text>
</comment>
<dbReference type="CDD" id="cd24010">
    <property type="entry name" value="ASKHA_NBD_AcK_PK"/>
    <property type="match status" value="1"/>
</dbReference>
<feature type="binding site" evidence="6">
    <location>
        <begin position="281"/>
        <end position="283"/>
    </location>
    <ligand>
        <name>ATP</name>
        <dbReference type="ChEBI" id="CHEBI:30616"/>
    </ligand>
</feature>
<dbReference type="NCBIfam" id="TIGR00016">
    <property type="entry name" value="ackA"/>
    <property type="match status" value="1"/>
</dbReference>
<dbReference type="GO" id="GO:0006085">
    <property type="term" value="P:acetyl-CoA biosynthetic process"/>
    <property type="evidence" value="ECO:0007669"/>
    <property type="project" value="UniProtKB-UniRule"/>
</dbReference>
<sequence>MKILLLNAGSSSLKATLVDQHAGIVLAQAKADWAGEATRYEFIAQDGVARTEVVAEMRYCETVRRFLSDLRQGQSPGLSDLSELAAVGHRFVHGGEYQTSIQITPEVRSHIEQLRELAPLHNPSSLETLAAAEAELPDVPHIAVFDTAFHSTMPPEAYTYAIPTNWTRDWGIRRFGFHGLSHAYCSRQAAKMLDRPSDNLRLVICHLGHGCSASAVHGGQCVDTTMGFTPLEGLMMATRSGSIDPGVLFHLQHHQGLTAEEIEQSLNHDSGLLGVSGISADMRQVSAAASDGDKQARLAIAIYVHRVRQAIGALTVTMGGIDALVFTAGVGENDAEIREMICSGLECLGLELDSKTNAACRPDVDIASESSRARILVIDTREDETMLREVQAVMGLPAGGSGKTKVEP</sequence>
<keyword evidence="9" id="KW-1185">Reference proteome</keyword>
<dbReference type="EMBL" id="CP036276">
    <property type="protein sequence ID" value="QDU47350.1"/>
    <property type="molecule type" value="Genomic_DNA"/>
</dbReference>
<dbReference type="PANTHER" id="PTHR21060:SF15">
    <property type="entry name" value="ACETATE KINASE-RELATED"/>
    <property type="match status" value="1"/>
</dbReference>
<protein>
    <recommendedName>
        <fullName evidence="6">Acetate kinase</fullName>
        <ecNumber evidence="6">2.7.2.1</ecNumber>
    </recommendedName>
    <alternativeName>
        <fullName evidence="6">Acetokinase</fullName>
    </alternativeName>
</protein>
<comment type="catalytic activity">
    <reaction evidence="6">
        <text>acetate + ATP = acetyl phosphate + ADP</text>
        <dbReference type="Rhea" id="RHEA:11352"/>
        <dbReference type="ChEBI" id="CHEBI:22191"/>
        <dbReference type="ChEBI" id="CHEBI:30089"/>
        <dbReference type="ChEBI" id="CHEBI:30616"/>
        <dbReference type="ChEBI" id="CHEBI:456216"/>
        <dbReference type="EC" id="2.7.2.1"/>
    </reaction>
</comment>
<feature type="binding site" evidence="6">
    <location>
        <begin position="329"/>
        <end position="333"/>
    </location>
    <ligand>
        <name>ATP</name>
        <dbReference type="ChEBI" id="CHEBI:30616"/>
    </ligand>
</feature>
<dbReference type="AlphaFoldDB" id="A0A517ZXZ4"/>
<proteinExistence type="inferred from homology"/>
<keyword evidence="3 6" id="KW-0547">Nucleotide-binding</keyword>
<dbReference type="Pfam" id="PF00871">
    <property type="entry name" value="Acetate_kinase"/>
    <property type="match status" value="1"/>
</dbReference>
<keyword evidence="5 6" id="KW-0067">ATP-binding</keyword>
<evidence type="ECO:0000256" key="7">
    <source>
        <dbReference type="RuleBase" id="RU003835"/>
    </source>
</evidence>
<dbReference type="RefSeq" id="WP_145380169.1">
    <property type="nucleotide sequence ID" value="NZ_CP036276.1"/>
</dbReference>
<gene>
    <name evidence="8" type="primary">ackA_2</name>
    <name evidence="6" type="synonym">ackA</name>
    <name evidence="8" type="ORF">Mal52_58790</name>
</gene>
<evidence type="ECO:0000256" key="5">
    <source>
        <dbReference type="ARBA" id="ARBA00022840"/>
    </source>
</evidence>
<dbReference type="PRINTS" id="PR00471">
    <property type="entry name" value="ACETATEKNASE"/>
</dbReference>
<comment type="subcellular location">
    <subcellularLocation>
        <location evidence="6">Cytoplasm</location>
    </subcellularLocation>
</comment>
<keyword evidence="2 6" id="KW-0808">Transferase</keyword>
<feature type="binding site" evidence="6">
    <location>
        <position position="7"/>
    </location>
    <ligand>
        <name>Mg(2+)</name>
        <dbReference type="ChEBI" id="CHEBI:18420"/>
    </ligand>
</feature>
<feature type="binding site" evidence="6">
    <location>
        <position position="14"/>
    </location>
    <ligand>
        <name>ATP</name>
        <dbReference type="ChEBI" id="CHEBI:30616"/>
    </ligand>
</feature>
<dbReference type="GO" id="GO:0000287">
    <property type="term" value="F:magnesium ion binding"/>
    <property type="evidence" value="ECO:0007669"/>
    <property type="project" value="UniProtKB-UniRule"/>
</dbReference>
<feature type="binding site" evidence="6">
    <location>
        <position position="90"/>
    </location>
    <ligand>
        <name>substrate</name>
    </ligand>
</feature>